<feature type="region of interest" description="Disordered" evidence="1">
    <location>
        <begin position="1"/>
        <end position="27"/>
    </location>
</feature>
<proteinExistence type="predicted"/>
<sequence>MTHDPNLNTPHAKQPNPHDRGLRDPQPKRNTLRSLLFVLVPAGFLLLVAAMLLLARTSDGPDHSGAQAPPALQEPVPGATPDGEAGTAPAAPAPSQ</sequence>
<evidence type="ECO:0000313" key="3">
    <source>
        <dbReference type="EMBL" id="SCX99988.1"/>
    </source>
</evidence>
<reference evidence="3 4" key="1">
    <citation type="submission" date="2016-10" db="EMBL/GenBank/DDBJ databases">
        <authorList>
            <person name="de Groot N.N."/>
        </authorList>
    </citation>
    <scope>NUCLEOTIDE SEQUENCE [LARGE SCALE GENOMIC DNA]</scope>
    <source>
        <strain evidence="3 4">CGMCC 1.8925</strain>
    </source>
</reference>
<protein>
    <submittedName>
        <fullName evidence="3">Uncharacterized protein</fullName>
    </submittedName>
</protein>
<feature type="compositionally biased region" description="Polar residues" evidence="1">
    <location>
        <begin position="1"/>
        <end position="11"/>
    </location>
</feature>
<feature type="compositionally biased region" description="Basic and acidic residues" evidence="1">
    <location>
        <begin position="16"/>
        <end position="27"/>
    </location>
</feature>
<dbReference type="Proteomes" id="UP000199502">
    <property type="component" value="Unassembled WGS sequence"/>
</dbReference>
<feature type="transmembrane region" description="Helical" evidence="2">
    <location>
        <begin position="35"/>
        <end position="55"/>
    </location>
</feature>
<evidence type="ECO:0000313" key="4">
    <source>
        <dbReference type="Proteomes" id="UP000199502"/>
    </source>
</evidence>
<accession>A0A1G5CCE3</accession>
<keyword evidence="4" id="KW-1185">Reference proteome</keyword>
<feature type="compositionally biased region" description="Low complexity" evidence="1">
    <location>
        <begin position="77"/>
        <end position="90"/>
    </location>
</feature>
<gene>
    <name evidence="3" type="ORF">SAMN05660710_00502</name>
</gene>
<evidence type="ECO:0000256" key="2">
    <source>
        <dbReference type="SAM" id="Phobius"/>
    </source>
</evidence>
<keyword evidence="2" id="KW-0472">Membrane</keyword>
<name>A0A1G5CCE3_9RHOB</name>
<keyword evidence="2" id="KW-1133">Transmembrane helix</keyword>
<evidence type="ECO:0000256" key="1">
    <source>
        <dbReference type="SAM" id="MobiDB-lite"/>
    </source>
</evidence>
<dbReference type="EMBL" id="FMVT01000001">
    <property type="protein sequence ID" value="SCX99988.1"/>
    <property type="molecule type" value="Genomic_DNA"/>
</dbReference>
<organism evidence="3 4">
    <name type="scientific">Paracoccus tibetensis</name>
    <dbReference type="NCBI Taxonomy" id="336292"/>
    <lineage>
        <taxon>Bacteria</taxon>
        <taxon>Pseudomonadati</taxon>
        <taxon>Pseudomonadota</taxon>
        <taxon>Alphaproteobacteria</taxon>
        <taxon>Rhodobacterales</taxon>
        <taxon>Paracoccaceae</taxon>
        <taxon>Paracoccus</taxon>
    </lineage>
</organism>
<feature type="region of interest" description="Disordered" evidence="1">
    <location>
        <begin position="58"/>
        <end position="96"/>
    </location>
</feature>
<dbReference type="RefSeq" id="WP_090739912.1">
    <property type="nucleotide sequence ID" value="NZ_FMVT01000001.1"/>
</dbReference>
<keyword evidence="2" id="KW-0812">Transmembrane</keyword>
<dbReference type="AlphaFoldDB" id="A0A1G5CCE3"/>